<accession>A0A4D6MTY1</accession>
<name>A0A4D6MTY1_VIGUN</name>
<reference evidence="1 2" key="1">
    <citation type="submission" date="2019-04" db="EMBL/GenBank/DDBJ databases">
        <title>An improved genome assembly and genetic linkage map for asparagus bean, Vigna unguiculata ssp. sesquipedialis.</title>
        <authorList>
            <person name="Xia Q."/>
            <person name="Zhang R."/>
            <person name="Dong Y."/>
        </authorList>
    </citation>
    <scope>NUCLEOTIDE SEQUENCE [LARGE SCALE GENOMIC DNA]</scope>
    <source>
        <tissue evidence="1">Leaf</tissue>
    </source>
</reference>
<sequence>MKKLSIMITLSPRAINRSTRSGAYEPCVTCHNDLGVANVDEVVVVDSTYEHELDLEVKGIPQHRD</sequence>
<evidence type="ECO:0000313" key="1">
    <source>
        <dbReference type="EMBL" id="QCE04071.1"/>
    </source>
</evidence>
<protein>
    <submittedName>
        <fullName evidence="1">Uncharacterized protein</fullName>
    </submittedName>
</protein>
<proteinExistence type="predicted"/>
<dbReference type="AlphaFoldDB" id="A0A4D6MTY1"/>
<organism evidence="1 2">
    <name type="scientific">Vigna unguiculata</name>
    <name type="common">Cowpea</name>
    <dbReference type="NCBI Taxonomy" id="3917"/>
    <lineage>
        <taxon>Eukaryota</taxon>
        <taxon>Viridiplantae</taxon>
        <taxon>Streptophyta</taxon>
        <taxon>Embryophyta</taxon>
        <taxon>Tracheophyta</taxon>
        <taxon>Spermatophyta</taxon>
        <taxon>Magnoliopsida</taxon>
        <taxon>eudicotyledons</taxon>
        <taxon>Gunneridae</taxon>
        <taxon>Pentapetalae</taxon>
        <taxon>rosids</taxon>
        <taxon>fabids</taxon>
        <taxon>Fabales</taxon>
        <taxon>Fabaceae</taxon>
        <taxon>Papilionoideae</taxon>
        <taxon>50 kb inversion clade</taxon>
        <taxon>NPAAA clade</taxon>
        <taxon>indigoferoid/millettioid clade</taxon>
        <taxon>Phaseoleae</taxon>
        <taxon>Vigna</taxon>
    </lineage>
</organism>
<dbReference type="EMBL" id="CP039352">
    <property type="protein sequence ID" value="QCE04071.1"/>
    <property type="molecule type" value="Genomic_DNA"/>
</dbReference>
<keyword evidence="2" id="KW-1185">Reference proteome</keyword>
<dbReference type="Proteomes" id="UP000501690">
    <property type="component" value="Linkage Group LG8"/>
</dbReference>
<gene>
    <name evidence="1" type="ORF">DEO72_LG8g2104</name>
</gene>
<evidence type="ECO:0000313" key="2">
    <source>
        <dbReference type="Proteomes" id="UP000501690"/>
    </source>
</evidence>